<sequence length="1278" mass="141060">MSETPRITKGGFPQTPAASRSRQGGSPSPSAEPKPARRSLPLAPQTNPESTGSEPLIPLTILDAPTQRYYACGIYMLLWAWKLYDWLRVVDDNAESFWLFLKWIAIDLCMLFGLPELRIPWLELSQPVVIVLFFIHAVLDWMLMFNIPIPALTWLLGFAKAFFDKELSISDQYVKSSSILHNHSLIQGRQIINILPEGSALLNPEGTPFCIGGDRTTALIPIQFNATIPHEVELVRFDLSLDHVEEEVLKLSRSQLRAIEKQVKKLSPEGDGSAVTFEFPVKKTGAYKLRRVLDEYKLEVQRQSPHTFVVPCPSVSIGLSPSSDRCLNDLSDLALNVDGTPPLKITYSRTINGKNHGFHFQSLQPDGFASPLTGTTSPSSSLLATGDEDVTWARSQRVTVSLNESLWATGEWRYSVDEVKDAFGNIVKYASPADDPELPSKGKTLVQSFSVKERPKVHLARCDIRNPLKVARGEKVQLPVVYEGQPQHEDDRPHTLTWEFAPIDSLTKNGDPGDVAIPGSHTGKRAGDLPVVVAPGLYTLKSVSAGTCEGEVREPSTCLLLNPLEPDLTIRSQEIPDTCAGNSVGLEVDLDLVGTPPFKVRYEVVTNGVRRRESVTIQGLRYQMRLIPRQAGTHKYTFLSIDDKLYKNQPLAGQGMTLEQSVKPAAQASIAGEATVNACLEDQVEIDVKLYNGDAPFTLEYEIVHDGRRTPYKVTQINSGKYTIKTPALSKGGEYTVALMGVQDKRGCRTSLQEEVKIAVRRQRPRAAFGAVEGRRKALNIETHAAKHKLPLRLAGVGPWTVTYKNRDLAGSTPATSTIQGNNGFLTVREPGMYELLEVTDSQCQGTVDPNASTFEVDWLPRPVLSLVEAESISPAGDKLVKKDVCEGDIDGFEINLKGAPPYHVKYEIRHKPATGSASMSPKGFDAALSKAAIAMDTSKPGLYAYTFSSLADSLYDLDEKQFTPVVLEQRVNAKPTATFDKPGQTFKFCLSEQEYEEKIPVTLTGVPPFFLELEIKHHSGTVPQVHHVTSIHTKSFGVQIPRELLRLGSQQVRIREVRDAQGCQSRMDPTGAGGSGSGSSAVNVQLYDAPAVYPLETRTDYCVGERIAYTLSGTPPFNVEYTFEGQRRAALSKTTSFRRVADSPGEFAITGVSDKASECRAAVDLVKRVHPMPSVRISRGRNVRVDIHEGGEVDILFEFGGTPPFEFTYTRSTNEKRGQRPQVLETRHDVSHEHSKVVRASQEGTYEVVAIKDRYCSFSTQQMGSPKDGAVKKLMQY</sequence>
<dbReference type="InterPro" id="IPR037701">
    <property type="entry name" value="Pom152"/>
</dbReference>
<dbReference type="Pfam" id="PF24519">
    <property type="entry name" value="Ig-like_Pom152_1"/>
    <property type="match status" value="1"/>
</dbReference>
<feature type="domain" description="Nucleoporin POM152 ninth Ig-like" evidence="6">
    <location>
        <begin position="1091"/>
        <end position="1168"/>
    </location>
</feature>
<dbReference type="GO" id="GO:0006999">
    <property type="term" value="P:nuclear pore organization"/>
    <property type="evidence" value="ECO:0007669"/>
    <property type="project" value="TreeGrafter"/>
</dbReference>
<reference evidence="8" key="4">
    <citation type="journal article" date="2015" name="G3 (Bethesda)">
        <title>Genome sequences of three phytopathogenic species of the Magnaporthaceae family of fungi.</title>
        <authorList>
            <person name="Okagaki L.H."/>
            <person name="Nunes C.C."/>
            <person name="Sailsbery J."/>
            <person name="Clay B."/>
            <person name="Brown D."/>
            <person name="John T."/>
            <person name="Oh Y."/>
            <person name="Young N."/>
            <person name="Fitzgerald M."/>
            <person name="Haas B.J."/>
            <person name="Zeng Q."/>
            <person name="Young S."/>
            <person name="Adiconis X."/>
            <person name="Fan L."/>
            <person name="Levin J.Z."/>
            <person name="Mitchell T.K."/>
            <person name="Okubara P.A."/>
            <person name="Farman M.L."/>
            <person name="Kohn L.M."/>
            <person name="Birren B."/>
            <person name="Ma L.-J."/>
            <person name="Dean R.A."/>
        </authorList>
    </citation>
    <scope>NUCLEOTIDE SEQUENCE</scope>
    <source>
        <strain evidence="8">R3-111a-1</strain>
    </source>
</reference>
<evidence type="ECO:0000313" key="8">
    <source>
        <dbReference type="EnsemblFungi" id="EJT75187"/>
    </source>
</evidence>
<dbReference type="VEuPathDB" id="FungiDB:GGTG_05124"/>
<feature type="domain" description="Nucleoporin POM152 immunoglobulin-like" evidence="2">
    <location>
        <begin position="562"/>
        <end position="664"/>
    </location>
</feature>
<dbReference type="GO" id="GO:0070762">
    <property type="term" value="C:nuclear pore transmembrane ring"/>
    <property type="evidence" value="ECO:0007669"/>
    <property type="project" value="TreeGrafter"/>
</dbReference>
<reference evidence="7" key="3">
    <citation type="submission" date="2010-09" db="EMBL/GenBank/DDBJ databases">
        <title>Annotation of Gaeumannomyces graminis var. tritici R3-111a-1.</title>
        <authorList>
            <consortium name="The Broad Institute Genome Sequencing Platform"/>
            <person name="Ma L.-J."/>
            <person name="Dead R."/>
            <person name="Young S.K."/>
            <person name="Zeng Q."/>
            <person name="Gargeya S."/>
            <person name="Fitzgerald M."/>
            <person name="Haas B."/>
            <person name="Abouelleil A."/>
            <person name="Alvarado L."/>
            <person name="Arachchi H.M."/>
            <person name="Berlin A."/>
            <person name="Brown A."/>
            <person name="Chapman S.B."/>
            <person name="Chen Z."/>
            <person name="Dunbar C."/>
            <person name="Freedman E."/>
            <person name="Gearin G."/>
            <person name="Gellesch M."/>
            <person name="Goldberg J."/>
            <person name="Griggs A."/>
            <person name="Gujja S."/>
            <person name="Heiman D."/>
            <person name="Howarth C."/>
            <person name="Larson L."/>
            <person name="Lui A."/>
            <person name="MacDonald P.J.P."/>
            <person name="Mehta T."/>
            <person name="Montmayeur A."/>
            <person name="Murphy C."/>
            <person name="Neiman D."/>
            <person name="Pearson M."/>
            <person name="Priest M."/>
            <person name="Roberts A."/>
            <person name="Saif S."/>
            <person name="Shea T."/>
            <person name="Shenoy N."/>
            <person name="Sisk P."/>
            <person name="Stolte C."/>
            <person name="Sykes S."/>
            <person name="Yandava C."/>
            <person name="Wortman J."/>
            <person name="Nusbaum C."/>
            <person name="Birren B."/>
        </authorList>
    </citation>
    <scope>NUCLEOTIDE SEQUENCE</scope>
    <source>
        <strain evidence="7">R3-111a-1</strain>
    </source>
</reference>
<evidence type="ECO:0000313" key="7">
    <source>
        <dbReference type="EMBL" id="EJT75187.1"/>
    </source>
</evidence>
<proteinExistence type="predicted"/>
<reference evidence="8" key="5">
    <citation type="submission" date="2018-04" db="UniProtKB">
        <authorList>
            <consortium name="EnsemblFungi"/>
        </authorList>
    </citation>
    <scope>IDENTIFICATION</scope>
    <source>
        <strain evidence="8">R3-111a-1</strain>
    </source>
</reference>
<dbReference type="Pfam" id="PF24312">
    <property type="entry name" value="Ig-like_POM152"/>
    <property type="match status" value="3"/>
</dbReference>
<dbReference type="InterPro" id="IPR056544">
    <property type="entry name" value="Ig_POM152"/>
</dbReference>
<gene>
    <name evidence="8" type="primary">20345582</name>
    <name evidence="7" type="ORF">GGTG_05124</name>
</gene>
<evidence type="ECO:0000259" key="3">
    <source>
        <dbReference type="Pfam" id="PF24097"/>
    </source>
</evidence>
<evidence type="ECO:0000313" key="9">
    <source>
        <dbReference type="Proteomes" id="UP000006039"/>
    </source>
</evidence>
<feature type="domain" description="Nucleoporin POM152 immunoglobulin-like" evidence="2">
    <location>
        <begin position="883"/>
        <end position="974"/>
    </location>
</feature>
<accession>J3NV15</accession>
<keyword evidence="9" id="KW-1185">Reference proteome</keyword>
<dbReference type="AlphaFoldDB" id="J3NV15"/>
<evidence type="ECO:0000259" key="4">
    <source>
        <dbReference type="Pfam" id="PF24312"/>
    </source>
</evidence>
<dbReference type="EMBL" id="GL385397">
    <property type="protein sequence ID" value="EJT75187.1"/>
    <property type="molecule type" value="Genomic_DNA"/>
</dbReference>
<feature type="domain" description="Nucleoporin POM152 Ig-like" evidence="4">
    <location>
        <begin position="1174"/>
        <end position="1261"/>
    </location>
</feature>
<name>J3NV15_GAET3</name>
<dbReference type="PANTHER" id="PTHR28206:SF1">
    <property type="entry name" value="NUCLEOPORIN POM152"/>
    <property type="match status" value="1"/>
</dbReference>
<dbReference type="PANTHER" id="PTHR28206">
    <property type="entry name" value="NUCLEOPORIN POM152"/>
    <property type="match status" value="1"/>
</dbReference>
<dbReference type="InterPro" id="IPR056543">
    <property type="entry name" value="Ig-like_POM152_9th"/>
</dbReference>
<dbReference type="eggNOG" id="ENOG502QQ5B">
    <property type="taxonomic scope" value="Eukaryota"/>
</dbReference>
<dbReference type="Proteomes" id="UP000006039">
    <property type="component" value="Unassembled WGS sequence"/>
</dbReference>
<organism evidence="7">
    <name type="scientific">Gaeumannomyces tritici (strain R3-111a-1)</name>
    <name type="common">Wheat and barley take-all root rot fungus</name>
    <name type="synonym">Gaeumannomyces graminis var. tritici</name>
    <dbReference type="NCBI Taxonomy" id="644352"/>
    <lineage>
        <taxon>Eukaryota</taxon>
        <taxon>Fungi</taxon>
        <taxon>Dikarya</taxon>
        <taxon>Ascomycota</taxon>
        <taxon>Pezizomycotina</taxon>
        <taxon>Sordariomycetes</taxon>
        <taxon>Sordariomycetidae</taxon>
        <taxon>Magnaporthales</taxon>
        <taxon>Magnaporthaceae</taxon>
        <taxon>Gaeumannomyces</taxon>
    </lineage>
</organism>
<feature type="domain" description="Nucleoporin POM152 Ig-like" evidence="4">
    <location>
        <begin position="454"/>
        <end position="558"/>
    </location>
</feature>
<reference evidence="7" key="2">
    <citation type="submission" date="2010-07" db="EMBL/GenBank/DDBJ databases">
        <authorList>
            <consortium name="The Broad Institute Genome Sequencing Platform"/>
            <consortium name="Broad Institute Genome Sequencing Center for Infectious Disease"/>
            <person name="Ma L.-J."/>
            <person name="Dead R."/>
            <person name="Young S."/>
            <person name="Zeng Q."/>
            <person name="Koehrsen M."/>
            <person name="Alvarado L."/>
            <person name="Berlin A."/>
            <person name="Chapman S.B."/>
            <person name="Chen Z."/>
            <person name="Freedman E."/>
            <person name="Gellesch M."/>
            <person name="Goldberg J."/>
            <person name="Griggs A."/>
            <person name="Gujja S."/>
            <person name="Heilman E.R."/>
            <person name="Heiman D."/>
            <person name="Hepburn T."/>
            <person name="Howarth C."/>
            <person name="Jen D."/>
            <person name="Larson L."/>
            <person name="Mehta T."/>
            <person name="Neiman D."/>
            <person name="Pearson M."/>
            <person name="Roberts A."/>
            <person name="Saif S."/>
            <person name="Shea T."/>
            <person name="Shenoy N."/>
            <person name="Sisk P."/>
            <person name="Stolte C."/>
            <person name="Sykes S."/>
            <person name="Walk T."/>
            <person name="White J."/>
            <person name="Yandava C."/>
            <person name="Haas B."/>
            <person name="Nusbaum C."/>
            <person name="Birren B."/>
        </authorList>
    </citation>
    <scope>NUCLEOTIDE SEQUENCE</scope>
    <source>
        <strain evidence="7">R3-111a-1</strain>
    </source>
</reference>
<dbReference type="InterPro" id="IPR056542">
    <property type="entry name" value="Ig-like_POM152_1st"/>
</dbReference>
<dbReference type="Pfam" id="PF24097">
    <property type="entry name" value="TMD_POM152"/>
    <property type="match status" value="1"/>
</dbReference>
<evidence type="ECO:0000259" key="6">
    <source>
        <dbReference type="Pfam" id="PF24527"/>
    </source>
</evidence>
<feature type="compositionally biased region" description="Low complexity" evidence="1">
    <location>
        <begin position="17"/>
        <end position="29"/>
    </location>
</feature>
<dbReference type="RefSeq" id="XP_009221187.1">
    <property type="nucleotide sequence ID" value="XM_009222923.1"/>
</dbReference>
<evidence type="ECO:0000259" key="2">
    <source>
        <dbReference type="Pfam" id="PF23664"/>
    </source>
</evidence>
<feature type="region of interest" description="Disordered" evidence="1">
    <location>
        <begin position="1059"/>
        <end position="1078"/>
    </location>
</feature>
<feature type="region of interest" description="Disordered" evidence="1">
    <location>
        <begin position="1"/>
        <end position="52"/>
    </location>
</feature>
<dbReference type="GO" id="GO:0017056">
    <property type="term" value="F:structural constituent of nuclear pore"/>
    <property type="evidence" value="ECO:0007669"/>
    <property type="project" value="InterPro"/>
</dbReference>
<dbReference type="Pfam" id="PF23664">
    <property type="entry name" value="Ig_Pom152"/>
    <property type="match status" value="2"/>
</dbReference>
<dbReference type="EnsemblFungi" id="EJT75187">
    <property type="protein sequence ID" value="EJT75187"/>
    <property type="gene ID" value="GGTG_05124"/>
</dbReference>
<evidence type="ECO:0000259" key="5">
    <source>
        <dbReference type="Pfam" id="PF24519"/>
    </source>
</evidence>
<dbReference type="FunCoup" id="J3NV15">
    <property type="interactions" value="81"/>
</dbReference>
<dbReference type="GeneID" id="20345582"/>
<evidence type="ECO:0000256" key="1">
    <source>
        <dbReference type="SAM" id="MobiDB-lite"/>
    </source>
</evidence>
<feature type="domain" description="Nucleoporin POM152 first Ig-like" evidence="5">
    <location>
        <begin position="199"/>
        <end position="309"/>
    </location>
</feature>
<feature type="domain" description="Nucleoporin POM152 N-terminal transmembrane" evidence="3">
    <location>
        <begin position="63"/>
        <end position="148"/>
    </location>
</feature>
<dbReference type="STRING" id="644352.J3NV15"/>
<dbReference type="OrthoDB" id="5529162at2759"/>
<dbReference type="HOGENOM" id="CLU_002415_0_0_1"/>
<reference evidence="9" key="1">
    <citation type="submission" date="2010-07" db="EMBL/GenBank/DDBJ databases">
        <title>The genome sequence of Gaeumannomyces graminis var. tritici strain R3-111a-1.</title>
        <authorList>
            <consortium name="The Broad Institute Genome Sequencing Platform"/>
            <person name="Ma L.-J."/>
            <person name="Dead R."/>
            <person name="Young S."/>
            <person name="Zeng Q."/>
            <person name="Koehrsen M."/>
            <person name="Alvarado L."/>
            <person name="Berlin A."/>
            <person name="Chapman S.B."/>
            <person name="Chen Z."/>
            <person name="Freedman E."/>
            <person name="Gellesch M."/>
            <person name="Goldberg J."/>
            <person name="Griggs A."/>
            <person name="Gujja S."/>
            <person name="Heilman E.R."/>
            <person name="Heiman D."/>
            <person name="Hepburn T."/>
            <person name="Howarth C."/>
            <person name="Jen D."/>
            <person name="Larson L."/>
            <person name="Mehta T."/>
            <person name="Neiman D."/>
            <person name="Pearson M."/>
            <person name="Roberts A."/>
            <person name="Saif S."/>
            <person name="Shea T."/>
            <person name="Shenoy N."/>
            <person name="Sisk P."/>
            <person name="Stolte C."/>
            <person name="Sykes S."/>
            <person name="Walk T."/>
            <person name="White J."/>
            <person name="Yandava C."/>
            <person name="Haas B."/>
            <person name="Nusbaum C."/>
            <person name="Birren B."/>
        </authorList>
    </citation>
    <scope>NUCLEOTIDE SEQUENCE [LARGE SCALE GENOMIC DNA]</scope>
    <source>
        <strain evidence="9">R3-111a-1</strain>
    </source>
</reference>
<dbReference type="Pfam" id="PF24527">
    <property type="entry name" value="Ig-like_Pom152_9"/>
    <property type="match status" value="1"/>
</dbReference>
<dbReference type="InterPro" id="IPR056541">
    <property type="entry name" value="Ig-like_POM152"/>
</dbReference>
<dbReference type="InterPro" id="IPR056540">
    <property type="entry name" value="TMD_POM152"/>
</dbReference>
<protein>
    <submittedName>
        <fullName evidence="7">Nucleoporin POM152</fullName>
    </submittedName>
</protein>
<dbReference type="GO" id="GO:0006606">
    <property type="term" value="P:protein import into nucleus"/>
    <property type="evidence" value="ECO:0007669"/>
    <property type="project" value="TreeGrafter"/>
</dbReference>
<feature type="domain" description="Nucleoporin POM152 Ig-like" evidence="4">
    <location>
        <begin position="764"/>
        <end position="854"/>
    </location>
</feature>